<comment type="caution">
    <text evidence="2">The sequence shown here is derived from an EMBL/GenBank/DDBJ whole genome shotgun (WGS) entry which is preliminary data.</text>
</comment>
<gene>
    <name evidence="2" type="ORF">SKAU_G00346950</name>
</gene>
<sequence>MESGGKVLTISGQSFPHAEGVKGGRLGARLSPLPPGGEPQECPPALLSSRASFPRLAVPEHTAALPAFMRLRDKKKHRLEPLPLHQGCALNIPQPISELTNGKPRFPMVSEPGRDADAPLFMWFPCTGGTGRLLGRARNVTTGLWRLLPPTPSFFPLEGAGHILRGRSELRVPTKCTLMRLAAVWF</sequence>
<organism evidence="2 3">
    <name type="scientific">Synaphobranchus kaupii</name>
    <name type="common">Kaup's arrowtooth eel</name>
    <dbReference type="NCBI Taxonomy" id="118154"/>
    <lineage>
        <taxon>Eukaryota</taxon>
        <taxon>Metazoa</taxon>
        <taxon>Chordata</taxon>
        <taxon>Craniata</taxon>
        <taxon>Vertebrata</taxon>
        <taxon>Euteleostomi</taxon>
        <taxon>Actinopterygii</taxon>
        <taxon>Neopterygii</taxon>
        <taxon>Teleostei</taxon>
        <taxon>Anguilliformes</taxon>
        <taxon>Synaphobranchidae</taxon>
        <taxon>Synaphobranchus</taxon>
    </lineage>
</organism>
<keyword evidence="3" id="KW-1185">Reference proteome</keyword>
<proteinExistence type="predicted"/>
<dbReference type="Proteomes" id="UP001152622">
    <property type="component" value="Chromosome 16"/>
</dbReference>
<dbReference type="EMBL" id="JAINUF010000016">
    <property type="protein sequence ID" value="KAJ8340062.1"/>
    <property type="molecule type" value="Genomic_DNA"/>
</dbReference>
<reference evidence="2" key="1">
    <citation type="journal article" date="2023" name="Science">
        <title>Genome structures resolve the early diversification of teleost fishes.</title>
        <authorList>
            <person name="Parey E."/>
            <person name="Louis A."/>
            <person name="Montfort J."/>
            <person name="Bouchez O."/>
            <person name="Roques C."/>
            <person name="Iampietro C."/>
            <person name="Lluch J."/>
            <person name="Castinel A."/>
            <person name="Donnadieu C."/>
            <person name="Desvignes T."/>
            <person name="Floi Bucao C."/>
            <person name="Jouanno E."/>
            <person name="Wen M."/>
            <person name="Mejri S."/>
            <person name="Dirks R."/>
            <person name="Jansen H."/>
            <person name="Henkel C."/>
            <person name="Chen W.J."/>
            <person name="Zahm M."/>
            <person name="Cabau C."/>
            <person name="Klopp C."/>
            <person name="Thompson A.W."/>
            <person name="Robinson-Rechavi M."/>
            <person name="Braasch I."/>
            <person name="Lecointre G."/>
            <person name="Bobe J."/>
            <person name="Postlethwait J.H."/>
            <person name="Berthelot C."/>
            <person name="Roest Crollius H."/>
            <person name="Guiguen Y."/>
        </authorList>
    </citation>
    <scope>NUCLEOTIDE SEQUENCE</scope>
    <source>
        <strain evidence="2">WJC10195</strain>
    </source>
</reference>
<evidence type="ECO:0000256" key="1">
    <source>
        <dbReference type="SAM" id="MobiDB-lite"/>
    </source>
</evidence>
<feature type="region of interest" description="Disordered" evidence="1">
    <location>
        <begin position="15"/>
        <end position="42"/>
    </location>
</feature>
<evidence type="ECO:0000313" key="2">
    <source>
        <dbReference type="EMBL" id="KAJ8340062.1"/>
    </source>
</evidence>
<dbReference type="AlphaFoldDB" id="A0A9Q1EJQ4"/>
<name>A0A9Q1EJQ4_SYNKA</name>
<protein>
    <submittedName>
        <fullName evidence="2">Uncharacterized protein</fullName>
    </submittedName>
</protein>
<evidence type="ECO:0000313" key="3">
    <source>
        <dbReference type="Proteomes" id="UP001152622"/>
    </source>
</evidence>
<accession>A0A9Q1EJQ4</accession>